<dbReference type="Gene3D" id="2.30.29.30">
    <property type="entry name" value="Pleckstrin-homology domain (PH domain)/Phosphotyrosine-binding domain (PTB)"/>
    <property type="match status" value="1"/>
</dbReference>
<feature type="compositionally biased region" description="Basic and acidic residues" evidence="5">
    <location>
        <begin position="445"/>
        <end position="459"/>
    </location>
</feature>
<dbReference type="Proteomes" id="UP001186944">
    <property type="component" value="Unassembled WGS sequence"/>
</dbReference>
<dbReference type="InterPro" id="IPR019747">
    <property type="entry name" value="FERM_CS"/>
</dbReference>
<protein>
    <recommendedName>
        <fullName evidence="6">FERM domain-containing protein</fullName>
    </recommendedName>
</protein>
<dbReference type="InterPro" id="IPR018979">
    <property type="entry name" value="FERM_N"/>
</dbReference>
<name>A0AA88YNF5_PINIB</name>
<feature type="domain" description="FERM" evidence="6">
    <location>
        <begin position="36"/>
        <end position="320"/>
    </location>
</feature>
<comment type="caution">
    <text evidence="7">The sequence shown here is derived from an EMBL/GenBank/DDBJ whole genome shotgun (WGS) entry which is preliminary data.</text>
</comment>
<dbReference type="InterPro" id="IPR014847">
    <property type="entry name" value="FA"/>
</dbReference>
<dbReference type="FunFam" id="2.30.29.30:FF:000002">
    <property type="entry name" value="Band 4.1-like protein 5 isoform 1"/>
    <property type="match status" value="1"/>
</dbReference>
<feature type="compositionally biased region" description="Low complexity" evidence="5">
    <location>
        <begin position="460"/>
        <end position="474"/>
    </location>
</feature>
<dbReference type="GO" id="GO:0070161">
    <property type="term" value="C:anchoring junction"/>
    <property type="evidence" value="ECO:0007669"/>
    <property type="project" value="UniProtKB-SubCell"/>
</dbReference>
<dbReference type="AlphaFoldDB" id="A0AA88YNF5"/>
<dbReference type="InterPro" id="IPR014352">
    <property type="entry name" value="FERM/acyl-CoA-bd_prot_sf"/>
</dbReference>
<evidence type="ECO:0000256" key="3">
    <source>
        <dbReference type="ARBA" id="ARBA00022490"/>
    </source>
</evidence>
<comment type="subcellular location">
    <subcellularLocation>
        <location evidence="1">Cell junction</location>
    </subcellularLocation>
    <subcellularLocation>
        <location evidence="2">Cytoplasm</location>
    </subcellularLocation>
</comment>
<dbReference type="InterPro" id="IPR000299">
    <property type="entry name" value="FERM_domain"/>
</dbReference>
<dbReference type="InterPro" id="IPR029071">
    <property type="entry name" value="Ubiquitin-like_domsf"/>
</dbReference>
<gene>
    <name evidence="7" type="ORF">FSP39_017973</name>
</gene>
<dbReference type="EMBL" id="VSWD01000001">
    <property type="protein sequence ID" value="KAK3108887.1"/>
    <property type="molecule type" value="Genomic_DNA"/>
</dbReference>
<dbReference type="FunFam" id="1.20.80.10:FF:000003">
    <property type="entry name" value="Tyrosine-protein phosphatase non-receptor type 4"/>
    <property type="match status" value="1"/>
</dbReference>
<dbReference type="InterPro" id="IPR011993">
    <property type="entry name" value="PH-like_dom_sf"/>
</dbReference>
<dbReference type="CDD" id="cd17108">
    <property type="entry name" value="FERM_F1_EPB41L5_like"/>
    <property type="match status" value="1"/>
</dbReference>
<dbReference type="Pfam" id="PF00373">
    <property type="entry name" value="FERM_M"/>
    <property type="match status" value="1"/>
</dbReference>
<dbReference type="PROSITE" id="PS00660">
    <property type="entry name" value="FERM_1"/>
    <property type="match status" value="1"/>
</dbReference>
<dbReference type="SUPFAM" id="SSF47031">
    <property type="entry name" value="Second domain of FERM"/>
    <property type="match status" value="1"/>
</dbReference>
<dbReference type="SMART" id="SM01195">
    <property type="entry name" value="FA"/>
    <property type="match status" value="1"/>
</dbReference>
<dbReference type="SMART" id="SM01196">
    <property type="entry name" value="FERM_C"/>
    <property type="match status" value="1"/>
</dbReference>
<dbReference type="PANTHER" id="PTHR23280">
    <property type="entry name" value="4.1 G PROTEIN"/>
    <property type="match status" value="1"/>
</dbReference>
<dbReference type="InterPro" id="IPR018980">
    <property type="entry name" value="FERM_PH-like_C"/>
</dbReference>
<evidence type="ECO:0000256" key="4">
    <source>
        <dbReference type="ARBA" id="ARBA00022949"/>
    </source>
</evidence>
<evidence type="ECO:0000313" key="7">
    <source>
        <dbReference type="EMBL" id="KAK3108887.1"/>
    </source>
</evidence>
<dbReference type="Gene3D" id="3.10.20.90">
    <property type="entry name" value="Phosphatidylinositol 3-kinase Catalytic Subunit, Chain A, domain 1"/>
    <property type="match status" value="1"/>
</dbReference>
<feature type="compositionally biased region" description="Basic and acidic residues" evidence="5">
    <location>
        <begin position="372"/>
        <end position="404"/>
    </location>
</feature>
<dbReference type="SMART" id="SM00295">
    <property type="entry name" value="B41"/>
    <property type="match status" value="1"/>
</dbReference>
<feature type="non-terminal residue" evidence="7">
    <location>
        <position position="1"/>
    </location>
</feature>
<dbReference type="SUPFAM" id="SSF54236">
    <property type="entry name" value="Ubiquitin-like"/>
    <property type="match status" value="1"/>
</dbReference>
<dbReference type="GO" id="GO:0031032">
    <property type="term" value="P:actomyosin structure organization"/>
    <property type="evidence" value="ECO:0007669"/>
    <property type="project" value="TreeGrafter"/>
</dbReference>
<dbReference type="FunFam" id="3.10.20.90:FF:000024">
    <property type="entry name" value="Erythrocyte membrane protein band 4.1-like 5"/>
    <property type="match status" value="1"/>
</dbReference>
<accession>A0AA88YNF5</accession>
<dbReference type="Pfam" id="PF08736">
    <property type="entry name" value="FA"/>
    <property type="match status" value="1"/>
</dbReference>
<evidence type="ECO:0000256" key="2">
    <source>
        <dbReference type="ARBA" id="ARBA00004496"/>
    </source>
</evidence>
<organism evidence="7 8">
    <name type="scientific">Pinctada imbricata</name>
    <name type="common">Atlantic pearl-oyster</name>
    <name type="synonym">Pinctada martensii</name>
    <dbReference type="NCBI Taxonomy" id="66713"/>
    <lineage>
        <taxon>Eukaryota</taxon>
        <taxon>Metazoa</taxon>
        <taxon>Spiralia</taxon>
        <taxon>Lophotrochozoa</taxon>
        <taxon>Mollusca</taxon>
        <taxon>Bivalvia</taxon>
        <taxon>Autobranchia</taxon>
        <taxon>Pteriomorphia</taxon>
        <taxon>Pterioida</taxon>
        <taxon>Pterioidea</taxon>
        <taxon>Pteriidae</taxon>
        <taxon>Pinctada</taxon>
    </lineage>
</organism>
<dbReference type="GO" id="GO:0005886">
    <property type="term" value="C:plasma membrane"/>
    <property type="evidence" value="ECO:0007669"/>
    <property type="project" value="UniProtKB-ARBA"/>
</dbReference>
<evidence type="ECO:0000259" key="6">
    <source>
        <dbReference type="PROSITE" id="PS50057"/>
    </source>
</evidence>
<dbReference type="Gene3D" id="1.20.80.10">
    <property type="match status" value="1"/>
</dbReference>
<dbReference type="PRINTS" id="PR00661">
    <property type="entry name" value="ERMFAMILY"/>
</dbReference>
<dbReference type="CDD" id="cd13186">
    <property type="entry name" value="FERM_C_NBL4_NBL5"/>
    <property type="match status" value="1"/>
</dbReference>
<evidence type="ECO:0000313" key="8">
    <source>
        <dbReference type="Proteomes" id="UP001186944"/>
    </source>
</evidence>
<dbReference type="PROSITE" id="PS50057">
    <property type="entry name" value="FERM_3"/>
    <property type="match status" value="1"/>
</dbReference>
<reference evidence="7" key="1">
    <citation type="submission" date="2019-08" db="EMBL/GenBank/DDBJ databases">
        <title>The improved chromosome-level genome for the pearl oyster Pinctada fucata martensii using PacBio sequencing and Hi-C.</title>
        <authorList>
            <person name="Zheng Z."/>
        </authorList>
    </citation>
    <scope>NUCLEOTIDE SEQUENCE</scope>
    <source>
        <strain evidence="7">ZZ-2019</strain>
        <tissue evidence="7">Adductor muscle</tissue>
    </source>
</reference>
<dbReference type="PANTHER" id="PTHR23280:SF25">
    <property type="entry name" value="MOESIN_EZRIN_RADIXIN HOMOLOG 1"/>
    <property type="match status" value="1"/>
</dbReference>
<dbReference type="Pfam" id="PF09380">
    <property type="entry name" value="FERM_C"/>
    <property type="match status" value="1"/>
</dbReference>
<feature type="compositionally biased region" description="Pro residues" evidence="5">
    <location>
        <begin position="417"/>
        <end position="426"/>
    </location>
</feature>
<dbReference type="SUPFAM" id="SSF50729">
    <property type="entry name" value="PH domain-like"/>
    <property type="match status" value="1"/>
</dbReference>
<dbReference type="CDD" id="cd14473">
    <property type="entry name" value="FERM_B-lobe"/>
    <property type="match status" value="1"/>
</dbReference>
<keyword evidence="4" id="KW-0965">Cell junction</keyword>
<keyword evidence="8" id="KW-1185">Reference proteome</keyword>
<proteinExistence type="predicted"/>
<dbReference type="GO" id="GO:0005737">
    <property type="term" value="C:cytoplasm"/>
    <property type="evidence" value="ECO:0007669"/>
    <property type="project" value="UniProtKB-SubCell"/>
</dbReference>
<evidence type="ECO:0000256" key="1">
    <source>
        <dbReference type="ARBA" id="ARBA00004282"/>
    </source>
</evidence>
<dbReference type="PRINTS" id="PR00935">
    <property type="entry name" value="BAND41"/>
</dbReference>
<dbReference type="Pfam" id="PF09379">
    <property type="entry name" value="FERM_N"/>
    <property type="match status" value="1"/>
</dbReference>
<keyword evidence="3" id="KW-0963">Cytoplasm</keyword>
<feature type="compositionally biased region" description="Low complexity" evidence="5">
    <location>
        <begin position="427"/>
        <end position="444"/>
    </location>
</feature>
<dbReference type="InterPro" id="IPR035963">
    <property type="entry name" value="FERM_2"/>
</dbReference>
<dbReference type="InterPro" id="IPR000798">
    <property type="entry name" value="Ez/rad/moesin-like"/>
</dbReference>
<dbReference type="InterPro" id="IPR019749">
    <property type="entry name" value="Band_41_domain"/>
</dbReference>
<feature type="region of interest" description="Disordered" evidence="5">
    <location>
        <begin position="355"/>
        <end position="485"/>
    </location>
</feature>
<dbReference type="InterPro" id="IPR019748">
    <property type="entry name" value="FERM_central"/>
</dbReference>
<sequence>CLVSFGFFSRRRTGRGAKSSDRTDHGHGVIKKKNAITCTVMLLDGTDFTTEIHKKALGHELYEQIFYHLDLIEKDYFGLQYTDHNNVNHWLDPTKKIKKQVKIGPPFTFRFRVKFYSSEPNNLHEELTRYQFFLQLKQDIMTGRLPCSLDVIAELAAWSLQSELGDFDPETHTPGYISEFRFIRDQSEELELAIYETFQKLGGQTPAQAEMNFLNKAKWLEMYGVDMHIVMGRDGQEYRLGLTPTGVLVFENQQKIGLFFWPKMTKLDFKGKKLTLVVVEDDDQGHEQEHTFVFRLNSEKACKHLWKCAVEHHAFFRLKGPVKGQTAKQNFFRMGSRFRYSGRTEYQAASISRARRSVKFERRGSQRYSRRATFEKREREEAMKREADRRKRREEEKQRNEIETKATVSPGTKPTTPDTPTPPPKPTAVNGTVTTGATGGSSAVDRLDTLIKGDPDKPSSRSTPQSPTPSSSKSVKAPEPPQVSLKEASEIAQAKLKGLDETRPVYNTVPRNKPDVNSLQNNQVKYVGEKTSIPASQLKCNILKAQLEEELKKRYVLVYIKMKIDNFENVVFYLCEREKQLLLKLYYLENLLK</sequence>
<dbReference type="GO" id="GO:0008092">
    <property type="term" value="F:cytoskeletal protein binding"/>
    <property type="evidence" value="ECO:0007669"/>
    <property type="project" value="InterPro"/>
</dbReference>
<evidence type="ECO:0000256" key="5">
    <source>
        <dbReference type="SAM" id="MobiDB-lite"/>
    </source>
</evidence>
<dbReference type="GO" id="GO:0005856">
    <property type="term" value="C:cytoskeleton"/>
    <property type="evidence" value="ECO:0007669"/>
    <property type="project" value="TreeGrafter"/>
</dbReference>